<feature type="region of interest" description="Disordered" evidence="3">
    <location>
        <begin position="1"/>
        <end position="21"/>
    </location>
</feature>
<dbReference type="InterPro" id="IPR013149">
    <property type="entry name" value="ADH-like_C"/>
</dbReference>
<dbReference type="Pfam" id="PF08240">
    <property type="entry name" value="ADH_N"/>
    <property type="match status" value="1"/>
</dbReference>
<evidence type="ECO:0000259" key="4">
    <source>
        <dbReference type="SMART" id="SM00829"/>
    </source>
</evidence>
<evidence type="ECO:0000256" key="1">
    <source>
        <dbReference type="ARBA" id="ARBA00022857"/>
    </source>
</evidence>
<evidence type="ECO:0000256" key="2">
    <source>
        <dbReference type="ARBA" id="ARBA00023002"/>
    </source>
</evidence>
<keyword evidence="2" id="KW-0560">Oxidoreductase</keyword>
<keyword evidence="5" id="KW-0808">Transferase</keyword>
<feature type="domain" description="Enoyl reductase (ER)" evidence="4">
    <location>
        <begin position="12"/>
        <end position="320"/>
    </location>
</feature>
<dbReference type="PANTHER" id="PTHR48106">
    <property type="entry name" value="QUINONE OXIDOREDUCTASE PIG3-RELATED"/>
    <property type="match status" value="1"/>
</dbReference>
<dbReference type="SUPFAM" id="SSF51735">
    <property type="entry name" value="NAD(P)-binding Rossmann-fold domains"/>
    <property type="match status" value="1"/>
</dbReference>
<dbReference type="GO" id="GO:0004315">
    <property type="term" value="F:3-oxoacyl-[acyl-carrier-protein] synthase activity"/>
    <property type="evidence" value="ECO:0007669"/>
    <property type="project" value="UniProtKB-EC"/>
</dbReference>
<dbReference type="InterPro" id="IPR020843">
    <property type="entry name" value="ER"/>
</dbReference>
<dbReference type="RefSeq" id="WP_112298543.1">
    <property type="nucleotide sequence ID" value="NZ_QTTP01000001.1"/>
</dbReference>
<keyword evidence="1" id="KW-0521">NADP</keyword>
<dbReference type="GO" id="GO:0016651">
    <property type="term" value="F:oxidoreductase activity, acting on NAD(P)H"/>
    <property type="evidence" value="ECO:0007669"/>
    <property type="project" value="TreeGrafter"/>
</dbReference>
<organism evidence="5 6">
    <name type="scientific">Rhodococcus wratislaviensis</name>
    <name type="common">Tsukamurella wratislaviensis</name>
    <dbReference type="NCBI Taxonomy" id="44752"/>
    <lineage>
        <taxon>Bacteria</taxon>
        <taxon>Bacillati</taxon>
        <taxon>Actinomycetota</taxon>
        <taxon>Actinomycetes</taxon>
        <taxon>Mycobacteriales</taxon>
        <taxon>Nocardiaceae</taxon>
        <taxon>Rhodococcus</taxon>
    </lineage>
</organism>
<dbReference type="Proteomes" id="UP000251211">
    <property type="component" value="Unassembled WGS sequence"/>
</dbReference>
<dbReference type="InterPro" id="IPR013154">
    <property type="entry name" value="ADH-like_N"/>
</dbReference>
<dbReference type="Gene3D" id="3.90.180.10">
    <property type="entry name" value="Medium-chain alcohol dehydrogenases, catalytic domain"/>
    <property type="match status" value="1"/>
</dbReference>
<dbReference type="SMART" id="SM00829">
    <property type="entry name" value="PKS_ER"/>
    <property type="match status" value="1"/>
</dbReference>
<dbReference type="Pfam" id="PF00107">
    <property type="entry name" value="ADH_zinc_N"/>
    <property type="match status" value="1"/>
</dbReference>
<evidence type="ECO:0000256" key="3">
    <source>
        <dbReference type="SAM" id="MobiDB-lite"/>
    </source>
</evidence>
<gene>
    <name evidence="5" type="primary">ppsC_1</name>
    <name evidence="5" type="ORF">NCTC13229_00772</name>
</gene>
<evidence type="ECO:0000313" key="6">
    <source>
        <dbReference type="Proteomes" id="UP000251211"/>
    </source>
</evidence>
<evidence type="ECO:0000313" key="5">
    <source>
        <dbReference type="EMBL" id="SPZ35435.1"/>
    </source>
</evidence>
<proteinExistence type="predicted"/>
<dbReference type="EMBL" id="UAUI01000001">
    <property type="protein sequence ID" value="SPZ35435.1"/>
    <property type="molecule type" value="Genomic_DNA"/>
</dbReference>
<protein>
    <submittedName>
        <fullName evidence="5">Oxidoreductase</fullName>
        <ecNumber evidence="5">2.3.1.41</ecNumber>
    </submittedName>
</protein>
<accession>A0AB38F7Q6</accession>
<dbReference type="SUPFAM" id="SSF50129">
    <property type="entry name" value="GroES-like"/>
    <property type="match status" value="1"/>
</dbReference>
<dbReference type="EC" id="2.3.1.41" evidence="5"/>
<comment type="caution">
    <text evidence="5">The sequence shown here is derived from an EMBL/GenBank/DDBJ whole genome shotgun (WGS) entry which is preliminary data.</text>
</comment>
<dbReference type="PANTHER" id="PTHR48106:SF18">
    <property type="entry name" value="QUINONE OXIDOREDUCTASE PIG3"/>
    <property type="match status" value="1"/>
</dbReference>
<dbReference type="InterPro" id="IPR011032">
    <property type="entry name" value="GroES-like_sf"/>
</dbReference>
<keyword evidence="5" id="KW-0012">Acyltransferase</keyword>
<dbReference type="AlphaFoldDB" id="A0AB38F7Q6"/>
<name>A0AB38F7Q6_RHOWR</name>
<dbReference type="GO" id="GO:0070402">
    <property type="term" value="F:NADPH binding"/>
    <property type="evidence" value="ECO:0007669"/>
    <property type="project" value="TreeGrafter"/>
</dbReference>
<reference evidence="5 6" key="1">
    <citation type="submission" date="2018-06" db="EMBL/GenBank/DDBJ databases">
        <authorList>
            <consortium name="Pathogen Informatics"/>
            <person name="Doyle S."/>
        </authorList>
    </citation>
    <scope>NUCLEOTIDE SEQUENCE [LARGE SCALE GENOMIC DNA]</scope>
    <source>
        <strain evidence="5 6">NCTC13229</strain>
    </source>
</reference>
<dbReference type="InterPro" id="IPR036291">
    <property type="entry name" value="NAD(P)-bd_dom_sf"/>
</dbReference>
<dbReference type="Gene3D" id="3.40.50.720">
    <property type="entry name" value="NAD(P)-binding Rossmann-like Domain"/>
    <property type="match status" value="1"/>
</dbReference>
<sequence>MLAARIVPSPSGGSLSVEPVPDPIPGPGEVLVRVFASGVNRGELKMVAKAQSGAPRGIGVEFVGVVDAVGEGVDQWVAGDKVLGHGTGGQAELVVAADRALMRMPEGLPWIDAATFPNVFITAHDALVTNGRLAQGETVLVNAAASGIALAAMRIAKSLAGATVIATTRSPAKAQRLLELGADHVIVVGRDDQAEVVRQVTDGRGVDIVIDSVGGTDLEVNLSCLAVKGRLVNIGRLGSSSAHLDLETLWFKRLHLIGVTFQTRTEEEHFACIEACGRDLLPKLAQGELSMPVDRTFPLEAVADAHEYMATDAHVGKIVIVVAKDLLDEEAGK</sequence>